<organism evidence="2 3">
    <name type="scientific">Streptomyces ambofaciens (strain ATCC 23877 / 3486 / DSM 40053 / JCM 4204 / NBRC 12836 / NRRL B-2516)</name>
    <dbReference type="NCBI Taxonomy" id="278992"/>
    <lineage>
        <taxon>Bacteria</taxon>
        <taxon>Bacillati</taxon>
        <taxon>Actinomycetota</taxon>
        <taxon>Actinomycetes</taxon>
        <taxon>Kitasatosporales</taxon>
        <taxon>Streptomycetaceae</taxon>
        <taxon>Streptomyces</taxon>
    </lineage>
</organism>
<name>A0A0K2AZE1_STRA7</name>
<dbReference type="KEGG" id="samb:SAM23877_5288"/>
<reference evidence="3" key="1">
    <citation type="journal article" date="2015" name="J. Biotechnol.">
        <title>Complete genome sequence of Streptomyces ambofaciens ATCC 23877, the spiramycin producer.</title>
        <authorList>
            <person name="Thibessard A."/>
            <person name="Haas D."/>
            <person name="Gerbaud C."/>
            <person name="Aigle B."/>
            <person name="Lautru S."/>
            <person name="Pernodet J.L."/>
            <person name="Leblond P."/>
        </authorList>
    </citation>
    <scope>NUCLEOTIDE SEQUENCE [LARGE SCALE GENOMIC DNA]</scope>
    <source>
        <strain evidence="3">ATCC 23877 / 3486 / DSM 40053 / JCM 4204 / NBRC 12836 / NRRL B-2516</strain>
    </source>
</reference>
<evidence type="ECO:0000313" key="3">
    <source>
        <dbReference type="Proteomes" id="UP000061018"/>
    </source>
</evidence>
<feature type="region of interest" description="Disordered" evidence="1">
    <location>
        <begin position="1"/>
        <end position="29"/>
    </location>
</feature>
<sequence length="29" mass="3164">MFNQSNGPDSRPIPSGHQRLRAGDTRTPA</sequence>
<evidence type="ECO:0000313" key="2">
    <source>
        <dbReference type="EMBL" id="AKZ58333.1"/>
    </source>
</evidence>
<proteinExistence type="predicted"/>
<accession>A0A0K2AZE1</accession>
<dbReference type="EMBL" id="CP012382">
    <property type="protein sequence ID" value="AKZ58333.1"/>
    <property type="molecule type" value="Genomic_DNA"/>
</dbReference>
<dbReference type="Proteomes" id="UP000061018">
    <property type="component" value="Chromosome"/>
</dbReference>
<protein>
    <submittedName>
        <fullName evidence="2">Uncharacterized protein</fullName>
    </submittedName>
</protein>
<dbReference type="AlphaFoldDB" id="A0A0K2AZE1"/>
<gene>
    <name evidence="2" type="ORF">SAM23877_5288</name>
</gene>
<evidence type="ECO:0000256" key="1">
    <source>
        <dbReference type="SAM" id="MobiDB-lite"/>
    </source>
</evidence>